<dbReference type="PANTHER" id="PTHR38834:SF3">
    <property type="entry name" value="SOLUTE-BINDING PROTEIN FAMILY 3_N-TERMINAL DOMAIN-CONTAINING PROTEIN"/>
    <property type="match status" value="1"/>
</dbReference>
<dbReference type="OrthoDB" id="8594082at2"/>
<dbReference type="STRING" id="1121451.DESAM_20762"/>
<dbReference type="Proteomes" id="UP000010808">
    <property type="component" value="Chromosome"/>
</dbReference>
<keyword evidence="2" id="KW-1185">Reference proteome</keyword>
<evidence type="ECO:0000313" key="1">
    <source>
        <dbReference type="EMBL" id="CCO23049.1"/>
    </source>
</evidence>
<dbReference type="AlphaFoldDB" id="L0R8H1"/>
<reference evidence="1 2" key="1">
    <citation type="submission" date="2012-10" db="EMBL/GenBank/DDBJ databases">
        <authorList>
            <person name="Genoscope - CEA"/>
        </authorList>
    </citation>
    <scope>NUCLEOTIDE SEQUENCE [LARGE SCALE GENOMIC DNA]</scope>
    <source>
        <strain evidence="2">AM13 / DSM 14728</strain>
    </source>
</reference>
<dbReference type="PATRIC" id="fig|1121451.3.peg.1023"/>
<dbReference type="Gene3D" id="3.40.190.10">
    <property type="entry name" value="Periplasmic binding protein-like II"/>
    <property type="match status" value="2"/>
</dbReference>
<protein>
    <submittedName>
        <fullName evidence="1">Putative Extracellular solute-binding protein, family 3</fullName>
    </submittedName>
</protein>
<dbReference type="SUPFAM" id="SSF53850">
    <property type="entry name" value="Periplasmic binding protein-like II"/>
    <property type="match status" value="1"/>
</dbReference>
<organism evidence="1 2">
    <name type="scientific">Maridesulfovibrio hydrothermalis AM13 = DSM 14728</name>
    <dbReference type="NCBI Taxonomy" id="1121451"/>
    <lineage>
        <taxon>Bacteria</taxon>
        <taxon>Pseudomonadati</taxon>
        <taxon>Thermodesulfobacteriota</taxon>
        <taxon>Desulfovibrionia</taxon>
        <taxon>Desulfovibrionales</taxon>
        <taxon>Desulfovibrionaceae</taxon>
        <taxon>Maridesulfovibrio</taxon>
    </lineage>
</organism>
<name>L0R8H1_9BACT</name>
<dbReference type="PANTHER" id="PTHR38834">
    <property type="entry name" value="PERIPLASMIC SUBSTRATE BINDING PROTEIN FAMILY 3"/>
    <property type="match status" value="1"/>
</dbReference>
<accession>L0R8H1</accession>
<dbReference type="EMBL" id="FO203522">
    <property type="protein sequence ID" value="CCO23049.1"/>
    <property type="molecule type" value="Genomic_DNA"/>
</dbReference>
<dbReference type="eggNOG" id="COG0834">
    <property type="taxonomic scope" value="Bacteria"/>
</dbReference>
<dbReference type="RefSeq" id="WP_015335654.1">
    <property type="nucleotide sequence ID" value="NC_020055.1"/>
</dbReference>
<sequence>MIKIVSLSFVILMLQIIFPPGTLFASGITFLTHSIEERKFIDENGELRGKKHAGKRSFNIELIREMMIIMNHPLKFKVVPFMRAEKLIVANKKPYGLFNIGRRPYREDKMKWVGPLQQDKIYFYENKKRPTGIKTLEDAKKVKQICLIMGSFHYKLLAKKGFTNLHLNTNYKNCFQMLAKGRVALTAISQHSVKGVLKGAGLPLDSVRNTSVLLDETKGYLVFSNMVSDSLVERWQMALDQLKESGRYDELVEEYLY</sequence>
<gene>
    <name evidence="1" type="ORF">DESAM_20762</name>
</gene>
<dbReference type="KEGG" id="dhy:DESAM_20762"/>
<proteinExistence type="predicted"/>
<dbReference type="HOGENOM" id="CLU_064076_1_1_7"/>
<evidence type="ECO:0000313" key="2">
    <source>
        <dbReference type="Proteomes" id="UP000010808"/>
    </source>
</evidence>